<feature type="transmembrane region" description="Helical" evidence="6">
    <location>
        <begin position="331"/>
        <end position="351"/>
    </location>
</feature>
<feature type="transmembrane region" description="Helical" evidence="6">
    <location>
        <begin position="34"/>
        <end position="50"/>
    </location>
</feature>
<dbReference type="GO" id="GO:0022857">
    <property type="term" value="F:transmembrane transporter activity"/>
    <property type="evidence" value="ECO:0007669"/>
    <property type="project" value="InterPro"/>
</dbReference>
<evidence type="ECO:0000256" key="6">
    <source>
        <dbReference type="SAM" id="Phobius"/>
    </source>
</evidence>
<keyword evidence="3 6" id="KW-0812">Transmembrane</keyword>
<feature type="transmembrane region" description="Helical" evidence="6">
    <location>
        <begin position="304"/>
        <end position="324"/>
    </location>
</feature>
<dbReference type="VEuPathDB" id="FungiDB:ASPZODRAFT_158726"/>
<evidence type="ECO:0000256" key="2">
    <source>
        <dbReference type="ARBA" id="ARBA00022448"/>
    </source>
</evidence>
<dbReference type="Gene3D" id="1.20.1250.20">
    <property type="entry name" value="MFS general substrate transporter like domains"/>
    <property type="match status" value="2"/>
</dbReference>
<feature type="transmembrane region" description="Helical" evidence="6">
    <location>
        <begin position="101"/>
        <end position="120"/>
    </location>
</feature>
<keyword evidence="2" id="KW-0813">Transport</keyword>
<evidence type="ECO:0000256" key="4">
    <source>
        <dbReference type="ARBA" id="ARBA00022989"/>
    </source>
</evidence>
<accession>A0A1L9SL51</accession>
<feature type="transmembrane region" description="Helical" evidence="6">
    <location>
        <begin position="357"/>
        <end position="380"/>
    </location>
</feature>
<dbReference type="RefSeq" id="XP_022582363.1">
    <property type="nucleotide sequence ID" value="XM_022726364.1"/>
</dbReference>
<keyword evidence="4 6" id="KW-1133">Transmembrane helix</keyword>
<dbReference type="FunFam" id="1.20.1250.20:FF:000068">
    <property type="entry name" value="MFS general substrate transporter"/>
    <property type="match status" value="1"/>
</dbReference>
<proteinExistence type="predicted"/>
<dbReference type="Pfam" id="PF07690">
    <property type="entry name" value="MFS_1"/>
    <property type="match status" value="1"/>
</dbReference>
<feature type="transmembrane region" description="Helical" evidence="6">
    <location>
        <begin position="193"/>
        <end position="215"/>
    </location>
</feature>
<dbReference type="PANTHER" id="PTHR43791">
    <property type="entry name" value="PERMEASE-RELATED"/>
    <property type="match status" value="1"/>
</dbReference>
<evidence type="ECO:0000256" key="5">
    <source>
        <dbReference type="ARBA" id="ARBA00023136"/>
    </source>
</evidence>
<dbReference type="EMBL" id="KV878340">
    <property type="protein sequence ID" value="OJJ47853.1"/>
    <property type="molecule type" value="Genomic_DNA"/>
</dbReference>
<comment type="subcellular location">
    <subcellularLocation>
        <location evidence="1">Membrane</location>
        <topology evidence="1">Multi-pass membrane protein</topology>
    </subcellularLocation>
</comment>
<dbReference type="AlphaFoldDB" id="A0A1L9SL51"/>
<dbReference type="InterPro" id="IPR020846">
    <property type="entry name" value="MFS_dom"/>
</dbReference>
<evidence type="ECO:0000259" key="7">
    <source>
        <dbReference type="PROSITE" id="PS50850"/>
    </source>
</evidence>
<evidence type="ECO:0000313" key="9">
    <source>
        <dbReference type="Proteomes" id="UP000184188"/>
    </source>
</evidence>
<organism evidence="8 9">
    <name type="scientific">Penicilliopsis zonata CBS 506.65</name>
    <dbReference type="NCBI Taxonomy" id="1073090"/>
    <lineage>
        <taxon>Eukaryota</taxon>
        <taxon>Fungi</taxon>
        <taxon>Dikarya</taxon>
        <taxon>Ascomycota</taxon>
        <taxon>Pezizomycotina</taxon>
        <taxon>Eurotiomycetes</taxon>
        <taxon>Eurotiomycetidae</taxon>
        <taxon>Eurotiales</taxon>
        <taxon>Aspergillaceae</taxon>
        <taxon>Penicilliopsis</taxon>
    </lineage>
</organism>
<dbReference type="Proteomes" id="UP000184188">
    <property type="component" value="Unassembled WGS sequence"/>
</dbReference>
<reference evidence="9" key="1">
    <citation type="journal article" date="2017" name="Genome Biol.">
        <title>Comparative genomics reveals high biological diversity and specific adaptations in the industrially and medically important fungal genus Aspergillus.</title>
        <authorList>
            <person name="de Vries R.P."/>
            <person name="Riley R."/>
            <person name="Wiebenga A."/>
            <person name="Aguilar-Osorio G."/>
            <person name="Amillis S."/>
            <person name="Uchima C.A."/>
            <person name="Anderluh G."/>
            <person name="Asadollahi M."/>
            <person name="Askin M."/>
            <person name="Barry K."/>
            <person name="Battaglia E."/>
            <person name="Bayram O."/>
            <person name="Benocci T."/>
            <person name="Braus-Stromeyer S.A."/>
            <person name="Caldana C."/>
            <person name="Canovas D."/>
            <person name="Cerqueira G.C."/>
            <person name="Chen F."/>
            <person name="Chen W."/>
            <person name="Choi C."/>
            <person name="Clum A."/>
            <person name="Dos Santos R.A."/>
            <person name="Damasio A.R."/>
            <person name="Diallinas G."/>
            <person name="Emri T."/>
            <person name="Fekete E."/>
            <person name="Flipphi M."/>
            <person name="Freyberg S."/>
            <person name="Gallo A."/>
            <person name="Gournas C."/>
            <person name="Habgood R."/>
            <person name="Hainaut M."/>
            <person name="Harispe M.L."/>
            <person name="Henrissat B."/>
            <person name="Hilden K.S."/>
            <person name="Hope R."/>
            <person name="Hossain A."/>
            <person name="Karabika E."/>
            <person name="Karaffa L."/>
            <person name="Karanyi Z."/>
            <person name="Krasevec N."/>
            <person name="Kuo A."/>
            <person name="Kusch H."/>
            <person name="LaButti K."/>
            <person name="Lagendijk E.L."/>
            <person name="Lapidus A."/>
            <person name="Levasseur A."/>
            <person name="Lindquist E."/>
            <person name="Lipzen A."/>
            <person name="Logrieco A.F."/>
            <person name="MacCabe A."/>
            <person name="Maekelae M.R."/>
            <person name="Malavazi I."/>
            <person name="Melin P."/>
            <person name="Meyer V."/>
            <person name="Mielnichuk N."/>
            <person name="Miskei M."/>
            <person name="Molnar A.P."/>
            <person name="Mule G."/>
            <person name="Ngan C.Y."/>
            <person name="Orejas M."/>
            <person name="Orosz E."/>
            <person name="Ouedraogo J.P."/>
            <person name="Overkamp K.M."/>
            <person name="Park H.-S."/>
            <person name="Perrone G."/>
            <person name="Piumi F."/>
            <person name="Punt P.J."/>
            <person name="Ram A.F."/>
            <person name="Ramon A."/>
            <person name="Rauscher S."/>
            <person name="Record E."/>
            <person name="Riano-Pachon D.M."/>
            <person name="Robert V."/>
            <person name="Roehrig J."/>
            <person name="Ruller R."/>
            <person name="Salamov A."/>
            <person name="Salih N.S."/>
            <person name="Samson R.A."/>
            <person name="Sandor E."/>
            <person name="Sanguinetti M."/>
            <person name="Schuetze T."/>
            <person name="Sepcic K."/>
            <person name="Shelest E."/>
            <person name="Sherlock G."/>
            <person name="Sophianopoulou V."/>
            <person name="Squina F.M."/>
            <person name="Sun H."/>
            <person name="Susca A."/>
            <person name="Todd R.B."/>
            <person name="Tsang A."/>
            <person name="Unkles S.E."/>
            <person name="van de Wiele N."/>
            <person name="van Rossen-Uffink D."/>
            <person name="Oliveira J.V."/>
            <person name="Vesth T.C."/>
            <person name="Visser J."/>
            <person name="Yu J.-H."/>
            <person name="Zhou M."/>
            <person name="Andersen M.R."/>
            <person name="Archer D.B."/>
            <person name="Baker S.E."/>
            <person name="Benoit I."/>
            <person name="Brakhage A.A."/>
            <person name="Braus G.H."/>
            <person name="Fischer R."/>
            <person name="Frisvad J.C."/>
            <person name="Goldman G.H."/>
            <person name="Houbraken J."/>
            <person name="Oakley B."/>
            <person name="Pocsi I."/>
            <person name="Scazzocchio C."/>
            <person name="Seiboth B."/>
            <person name="vanKuyk P.A."/>
            <person name="Wortman J."/>
            <person name="Dyer P.S."/>
            <person name="Grigoriev I.V."/>
        </authorList>
    </citation>
    <scope>NUCLEOTIDE SEQUENCE [LARGE SCALE GENOMIC DNA]</scope>
    <source>
        <strain evidence="9">CBS 506.65</strain>
    </source>
</reference>
<feature type="transmembrane region" description="Helical" evidence="6">
    <location>
        <begin position="70"/>
        <end position="89"/>
    </location>
</feature>
<gene>
    <name evidence="8" type="ORF">ASPZODRAFT_158726</name>
</gene>
<feature type="domain" description="Major facilitator superfamily (MFS) profile" evidence="7">
    <location>
        <begin position="34"/>
        <end position="451"/>
    </location>
</feature>
<protein>
    <recommendedName>
        <fullName evidence="7">Major facilitator superfamily (MFS) profile domain-containing protein</fullName>
    </recommendedName>
</protein>
<evidence type="ECO:0000256" key="1">
    <source>
        <dbReference type="ARBA" id="ARBA00004141"/>
    </source>
</evidence>
<evidence type="ECO:0000313" key="8">
    <source>
        <dbReference type="EMBL" id="OJJ47853.1"/>
    </source>
</evidence>
<feature type="transmembrane region" description="Helical" evidence="6">
    <location>
        <begin position="426"/>
        <end position="447"/>
    </location>
</feature>
<evidence type="ECO:0000256" key="3">
    <source>
        <dbReference type="ARBA" id="ARBA00022692"/>
    </source>
</evidence>
<dbReference type="PROSITE" id="PS50850">
    <property type="entry name" value="MFS"/>
    <property type="match status" value="1"/>
</dbReference>
<feature type="transmembrane region" description="Helical" evidence="6">
    <location>
        <begin position="126"/>
        <end position="148"/>
    </location>
</feature>
<dbReference type="FunFam" id="1.20.1250.20:FF:000034">
    <property type="entry name" value="MFS general substrate transporter"/>
    <property type="match status" value="1"/>
</dbReference>
<dbReference type="InterPro" id="IPR036259">
    <property type="entry name" value="MFS_trans_sf"/>
</dbReference>
<name>A0A1L9SL51_9EURO</name>
<dbReference type="InterPro" id="IPR011701">
    <property type="entry name" value="MFS"/>
</dbReference>
<feature type="transmembrane region" description="Helical" evidence="6">
    <location>
        <begin position="265"/>
        <end position="284"/>
    </location>
</feature>
<dbReference type="OrthoDB" id="2962993at2759"/>
<sequence length="484" mass="53338">MRHVEDSTSIERTSNIAPPSVEEKHLVRKMDMRLLPVLVMLYVMGFLDRVNIGNARLYSLEADLGLTGDDYQLCVSVLFATYVVFEMPANIFLKKVGPRNFIPLASVSWGLVSMCTGFVQNKTQLIVVRLLLGACEAGYFPGICLYLGFWYCRRELGVRVFYLFTASAVAGSFGGLLAYAIGHMDGIANYHAWRWLMILEGIPTICLGVAAYFLLDNEPASARFLTAEEKQLALSRIERDSAGLSAAEQSEGLNWSQVMVGLKDWRIWVFSIAQVGVTVMLYGYSTFLPTIIEALGYSGVQTQLLTIPCYACGAVSYAITAYWSDRLGQRGVFTVGGCLVASAGYAILLGTSHDGAGVQYAGCLIVAIGLYVSVGVPISWMPNNLPSAYKRAAGNGLMFMMANCAGVISSYIYLTQDAPEYTMGHAVVLGFVLLSGILFAIMSAVLWRENRKRDRGERDYRLQGKSDEELAALADDHPWYRYLY</sequence>
<dbReference type="GO" id="GO:0016020">
    <property type="term" value="C:membrane"/>
    <property type="evidence" value="ECO:0007669"/>
    <property type="project" value="UniProtKB-SubCell"/>
</dbReference>
<keyword evidence="5 6" id="KW-0472">Membrane</keyword>
<dbReference type="PANTHER" id="PTHR43791:SF91">
    <property type="entry name" value="MAJOR FACILITATOR SUPERFAMILY (MFS) PROFILE DOMAIN-CONTAINING PROTEIN-RELATED"/>
    <property type="match status" value="1"/>
</dbReference>
<dbReference type="GeneID" id="34612828"/>
<dbReference type="STRING" id="1073090.A0A1L9SL51"/>
<feature type="transmembrane region" description="Helical" evidence="6">
    <location>
        <begin position="392"/>
        <end position="414"/>
    </location>
</feature>
<dbReference type="SUPFAM" id="SSF103473">
    <property type="entry name" value="MFS general substrate transporter"/>
    <property type="match status" value="1"/>
</dbReference>
<keyword evidence="9" id="KW-1185">Reference proteome</keyword>
<feature type="transmembrane region" description="Helical" evidence="6">
    <location>
        <begin position="160"/>
        <end position="181"/>
    </location>
</feature>